<accession>A5DRR0</accession>
<sequence>MGVAELWDILKTASSPRVPLEVFVDQFILEHGRTPRVAIDAYMFIFQLDHSAIPLEEKAHIVVQNFMSKILALISLNVSVIVVFDGCCKPDKSKSGNGTLLYEDQFREFTVKVANNERNFSEEIPIVEEIKELLRLNSILYCQAPGEGEAQCAHFQRLGVVDFVMSNDVDTLVFGATKMLRNYSRFLEDIGLSPLKKQATLKTRYYVTPIEMDKVEAVTGFSRSRLVFLASLRGGDYSSGVQRIGITNAKYLALCGTKYGLFYNQQSVQAKTTKHLVLRNTPRKYSTKVPPPDFATEFIACFVEVTEEVGPLWDSRLSEASRMKNLHEFSTRFASILNGSNSHIFGRNLTLKDTINLNEYYTLLYLFPFVDTQLPLFAPNMLSSGEFTSPFANDNGSLTAGETLQDTGLYVPESYNCLVKHIIFKLIKNLNLSIVKDRENEVQFIYNVSDVSRRFPNSIENRRLMFEGSLESKSGFLWVPVSLVKLFYPQLLQQYYQEKKDLEYYKKHKFSPQKTTLDMLENSPTKATKRHQTSVINLEPIPFQMVATESIEQKSFSERSSTSINFKRSFSPSRRSSSPSRRNDSPTRRSNSPTRRNRSPARKKLDPNQKTLEFFLDKPKLEAESNPFFIDLTKD</sequence>
<name>A5DRR0_LODEL</name>
<dbReference type="PANTHER" id="PTHR11081">
    <property type="entry name" value="FLAP ENDONUCLEASE FAMILY MEMBER"/>
    <property type="match status" value="1"/>
</dbReference>
<organism evidence="4 5">
    <name type="scientific">Lodderomyces elongisporus (strain ATCC 11503 / CBS 2605 / JCM 1781 / NBRC 1676 / NRRL YB-4239)</name>
    <name type="common">Yeast</name>
    <name type="synonym">Saccharomyces elongisporus</name>
    <dbReference type="NCBI Taxonomy" id="379508"/>
    <lineage>
        <taxon>Eukaryota</taxon>
        <taxon>Fungi</taxon>
        <taxon>Dikarya</taxon>
        <taxon>Ascomycota</taxon>
        <taxon>Saccharomycotina</taxon>
        <taxon>Pichiomycetes</taxon>
        <taxon>Debaryomycetaceae</taxon>
        <taxon>Candida/Lodderomyces clade</taxon>
        <taxon>Lodderomyces</taxon>
    </lineage>
</organism>
<evidence type="ECO:0000313" key="4">
    <source>
        <dbReference type="EMBL" id="EDK41868.1"/>
    </source>
</evidence>
<dbReference type="CDD" id="cd09870">
    <property type="entry name" value="PIN_YEN1"/>
    <property type="match status" value="1"/>
</dbReference>
<dbReference type="VEuPathDB" id="FungiDB:LELG_00046"/>
<dbReference type="GO" id="GO:0008409">
    <property type="term" value="F:5'-3' exonuclease activity"/>
    <property type="evidence" value="ECO:0007669"/>
    <property type="project" value="TreeGrafter"/>
</dbReference>
<dbReference type="EMBL" id="CH981524">
    <property type="protein sequence ID" value="EDK41868.1"/>
    <property type="molecule type" value="Genomic_DNA"/>
</dbReference>
<keyword evidence="5" id="KW-1185">Reference proteome</keyword>
<dbReference type="PANTHER" id="PTHR11081:SF72">
    <property type="entry name" value="HOLLIDAY JUNCTION RESOLVASE YEN1"/>
    <property type="match status" value="1"/>
</dbReference>
<proteinExistence type="predicted"/>
<dbReference type="Pfam" id="PF00867">
    <property type="entry name" value="XPG_I"/>
    <property type="match status" value="1"/>
</dbReference>
<feature type="domain" description="XPG N-terminal" evidence="3">
    <location>
        <begin position="1"/>
        <end position="108"/>
    </location>
</feature>
<gene>
    <name evidence="4" type="ORF">LELG_00046</name>
</gene>
<dbReference type="GO" id="GO:0017108">
    <property type="term" value="F:5'-flap endonuclease activity"/>
    <property type="evidence" value="ECO:0007669"/>
    <property type="project" value="TreeGrafter"/>
</dbReference>
<feature type="domain" description="XPG-I" evidence="2">
    <location>
        <begin position="135"/>
        <end position="201"/>
    </location>
</feature>
<dbReference type="InterPro" id="IPR006084">
    <property type="entry name" value="XPG/Rad2"/>
</dbReference>
<dbReference type="Pfam" id="PF00752">
    <property type="entry name" value="XPG_N"/>
    <property type="match status" value="1"/>
</dbReference>
<evidence type="ECO:0000259" key="3">
    <source>
        <dbReference type="SMART" id="SM00485"/>
    </source>
</evidence>
<dbReference type="InterPro" id="IPR006085">
    <property type="entry name" value="XPG_DNA_repair_N"/>
</dbReference>
<feature type="compositionally biased region" description="Low complexity" evidence="1">
    <location>
        <begin position="568"/>
        <end position="580"/>
    </location>
</feature>
<evidence type="ECO:0008006" key="6">
    <source>
        <dbReference type="Google" id="ProtNLM"/>
    </source>
</evidence>
<dbReference type="InterPro" id="IPR029060">
    <property type="entry name" value="PIN-like_dom_sf"/>
</dbReference>
<dbReference type="SMART" id="SM00485">
    <property type="entry name" value="XPGN"/>
    <property type="match status" value="1"/>
</dbReference>
<evidence type="ECO:0000313" key="5">
    <source>
        <dbReference type="Proteomes" id="UP000001996"/>
    </source>
</evidence>
<dbReference type="InParanoid" id="A5DRR0"/>
<dbReference type="STRING" id="379508.A5DRR0"/>
<dbReference type="Gene3D" id="3.40.50.1010">
    <property type="entry name" value="5'-nuclease"/>
    <property type="match status" value="1"/>
</dbReference>
<protein>
    <recommendedName>
        <fullName evidence="6">XPG-I domain-containing protein</fullName>
    </recommendedName>
</protein>
<dbReference type="eggNOG" id="KOG2520">
    <property type="taxonomic scope" value="Eukaryota"/>
</dbReference>
<dbReference type="OrthoDB" id="2959108at2759"/>
<feature type="region of interest" description="Disordered" evidence="1">
    <location>
        <begin position="558"/>
        <end position="618"/>
    </location>
</feature>
<evidence type="ECO:0000259" key="2">
    <source>
        <dbReference type="SMART" id="SM00484"/>
    </source>
</evidence>
<dbReference type="SMART" id="SM00484">
    <property type="entry name" value="XPGI"/>
    <property type="match status" value="1"/>
</dbReference>
<dbReference type="Proteomes" id="UP000001996">
    <property type="component" value="Unassembled WGS sequence"/>
</dbReference>
<reference evidence="4 5" key="1">
    <citation type="journal article" date="2009" name="Nature">
        <title>Evolution of pathogenicity and sexual reproduction in eight Candida genomes.</title>
        <authorList>
            <person name="Butler G."/>
            <person name="Rasmussen M.D."/>
            <person name="Lin M.F."/>
            <person name="Santos M.A."/>
            <person name="Sakthikumar S."/>
            <person name="Munro C.A."/>
            <person name="Rheinbay E."/>
            <person name="Grabherr M."/>
            <person name="Forche A."/>
            <person name="Reedy J.L."/>
            <person name="Agrafioti I."/>
            <person name="Arnaud M.B."/>
            <person name="Bates S."/>
            <person name="Brown A.J."/>
            <person name="Brunke S."/>
            <person name="Costanzo M.C."/>
            <person name="Fitzpatrick D.A."/>
            <person name="de Groot P.W."/>
            <person name="Harris D."/>
            <person name="Hoyer L.L."/>
            <person name="Hube B."/>
            <person name="Klis F.M."/>
            <person name="Kodira C."/>
            <person name="Lennard N."/>
            <person name="Logue M.E."/>
            <person name="Martin R."/>
            <person name="Neiman A.M."/>
            <person name="Nikolaou E."/>
            <person name="Quail M.A."/>
            <person name="Quinn J."/>
            <person name="Santos M.C."/>
            <person name="Schmitzberger F.F."/>
            <person name="Sherlock G."/>
            <person name="Shah P."/>
            <person name="Silverstein K.A."/>
            <person name="Skrzypek M.S."/>
            <person name="Soll D."/>
            <person name="Staggs R."/>
            <person name="Stansfield I."/>
            <person name="Stumpf M.P."/>
            <person name="Sudbery P.E."/>
            <person name="Srikantha T."/>
            <person name="Zeng Q."/>
            <person name="Berman J."/>
            <person name="Berriman M."/>
            <person name="Heitman J."/>
            <person name="Gow N.A."/>
            <person name="Lorenz M.C."/>
            <person name="Birren B.W."/>
            <person name="Kellis M."/>
            <person name="Cuomo C.A."/>
        </authorList>
    </citation>
    <scope>NUCLEOTIDE SEQUENCE [LARGE SCALE GENOMIC DNA]</scope>
    <source>
        <strain evidence="5">ATCC 11503 / BCRC 21390 / CBS 2605 / JCM 1781 / NBRC 1676 / NRRL YB-4239</strain>
    </source>
</reference>
<dbReference type="InterPro" id="IPR006086">
    <property type="entry name" value="XPG-I_dom"/>
</dbReference>
<dbReference type="HOGENOM" id="CLU_015323_0_0_1"/>
<evidence type="ECO:0000256" key="1">
    <source>
        <dbReference type="SAM" id="MobiDB-lite"/>
    </source>
</evidence>
<dbReference type="PRINTS" id="PR00853">
    <property type="entry name" value="XPGRADSUPER"/>
</dbReference>
<dbReference type="GO" id="GO:0005634">
    <property type="term" value="C:nucleus"/>
    <property type="evidence" value="ECO:0007669"/>
    <property type="project" value="TreeGrafter"/>
</dbReference>
<dbReference type="OMA" id="MGIVNAK"/>
<dbReference type="SUPFAM" id="SSF88723">
    <property type="entry name" value="PIN domain-like"/>
    <property type="match status" value="1"/>
</dbReference>
<dbReference type="GO" id="GO:0005737">
    <property type="term" value="C:cytoplasm"/>
    <property type="evidence" value="ECO:0007669"/>
    <property type="project" value="TreeGrafter"/>
</dbReference>
<dbReference type="AlphaFoldDB" id="A5DRR0"/>
<dbReference type="GO" id="GO:0006974">
    <property type="term" value="P:DNA damage response"/>
    <property type="evidence" value="ECO:0007669"/>
    <property type="project" value="UniProtKB-ARBA"/>
</dbReference>